<name>A0A504YVK2_FASGI</name>
<comment type="caution">
    <text evidence="1">The sequence shown here is derived from an EMBL/GenBank/DDBJ whole genome shotgun (WGS) entry which is preliminary data.</text>
</comment>
<evidence type="ECO:0000313" key="2">
    <source>
        <dbReference type="Proteomes" id="UP000316759"/>
    </source>
</evidence>
<evidence type="ECO:0000313" key="1">
    <source>
        <dbReference type="EMBL" id="TPP65423.1"/>
    </source>
</evidence>
<dbReference type="EMBL" id="SUNJ01003201">
    <property type="protein sequence ID" value="TPP65423.1"/>
    <property type="molecule type" value="Genomic_DNA"/>
</dbReference>
<dbReference type="AlphaFoldDB" id="A0A504YVK2"/>
<gene>
    <name evidence="1" type="ORF">FGIG_07661</name>
</gene>
<organism evidence="1 2">
    <name type="scientific">Fasciola gigantica</name>
    <name type="common">Giant liver fluke</name>
    <dbReference type="NCBI Taxonomy" id="46835"/>
    <lineage>
        <taxon>Eukaryota</taxon>
        <taxon>Metazoa</taxon>
        <taxon>Spiralia</taxon>
        <taxon>Lophotrochozoa</taxon>
        <taxon>Platyhelminthes</taxon>
        <taxon>Trematoda</taxon>
        <taxon>Digenea</taxon>
        <taxon>Plagiorchiida</taxon>
        <taxon>Echinostomata</taxon>
        <taxon>Echinostomatoidea</taxon>
        <taxon>Fasciolidae</taxon>
        <taxon>Fasciola</taxon>
    </lineage>
</organism>
<accession>A0A504YVK2</accession>
<protein>
    <submittedName>
        <fullName evidence="1">Uncharacterized protein</fullName>
    </submittedName>
</protein>
<keyword evidence="2" id="KW-1185">Reference proteome</keyword>
<reference evidence="1 2" key="1">
    <citation type="submission" date="2019-04" db="EMBL/GenBank/DDBJ databases">
        <title>Annotation for the trematode Fasciola gigantica.</title>
        <authorList>
            <person name="Choi Y.-J."/>
        </authorList>
    </citation>
    <scope>NUCLEOTIDE SEQUENCE [LARGE SCALE GENOMIC DNA]</scope>
    <source>
        <strain evidence="1">Uganda_cow_1</strain>
    </source>
</reference>
<sequence length="71" mass="8253">MLVGNFTVWSTESRQTGGHRMTCRKTTHSQLFSAQPALVSMFHVRCLWIWSPPWLMKSEPVAIVNCFTRNR</sequence>
<proteinExistence type="predicted"/>
<dbReference type="Proteomes" id="UP000316759">
    <property type="component" value="Unassembled WGS sequence"/>
</dbReference>